<dbReference type="AlphaFoldDB" id="A0A438KMW3"/>
<proteinExistence type="predicted"/>
<evidence type="ECO:0000256" key="1">
    <source>
        <dbReference type="SAM" id="MobiDB-lite"/>
    </source>
</evidence>
<comment type="caution">
    <text evidence="2">The sequence shown here is derived from an EMBL/GenBank/DDBJ whole genome shotgun (WGS) entry which is preliminary data.</text>
</comment>
<evidence type="ECO:0000313" key="3">
    <source>
        <dbReference type="Proteomes" id="UP000288805"/>
    </source>
</evidence>
<accession>A0A438KMW3</accession>
<feature type="compositionally biased region" description="Basic and acidic residues" evidence="1">
    <location>
        <begin position="1"/>
        <end position="12"/>
    </location>
</feature>
<name>A0A438KMW3_VITVI</name>
<dbReference type="EMBL" id="QGNW01000003">
    <property type="protein sequence ID" value="RVX22531.1"/>
    <property type="molecule type" value="Genomic_DNA"/>
</dbReference>
<protein>
    <submittedName>
        <fullName evidence="2">Uncharacterized protein</fullName>
    </submittedName>
</protein>
<reference evidence="2 3" key="1">
    <citation type="journal article" date="2018" name="PLoS Genet.">
        <title>Population sequencing reveals clonal diversity and ancestral inbreeding in the grapevine cultivar Chardonnay.</title>
        <authorList>
            <person name="Roach M.J."/>
            <person name="Johnson D.L."/>
            <person name="Bohlmann J."/>
            <person name="van Vuuren H.J."/>
            <person name="Jones S.J."/>
            <person name="Pretorius I.S."/>
            <person name="Schmidt S.A."/>
            <person name="Borneman A.R."/>
        </authorList>
    </citation>
    <scope>NUCLEOTIDE SEQUENCE [LARGE SCALE GENOMIC DNA]</scope>
    <source>
        <strain evidence="3">cv. Chardonnay</strain>
        <tissue evidence="2">Leaf</tissue>
    </source>
</reference>
<dbReference type="Proteomes" id="UP000288805">
    <property type="component" value="Unassembled WGS sequence"/>
</dbReference>
<evidence type="ECO:0000313" key="2">
    <source>
        <dbReference type="EMBL" id="RVX22531.1"/>
    </source>
</evidence>
<gene>
    <name evidence="2" type="ORF">CK203_012731</name>
</gene>
<sequence>MESRDRYEEKSHAAGKGKGVPADPDVQTRGSAKKKVKEMKFGSKKLWNTLFPPSSVRQHGSRSCSEPILLGKPSSNREEILKEEAFGARAQKERGASASPIFFADRQGIESGVWRKGLRRLVAKRLRANHFLKKIEKDFWAEWGSIFVVLQSRFCLLVQKSEVESQPACSNLLLERFNPFKSKPKLPSEVSNLVTVSQGDDAVSPSASSKLKAYLPGKWLKCVRF</sequence>
<feature type="region of interest" description="Disordered" evidence="1">
    <location>
        <begin position="1"/>
        <end position="38"/>
    </location>
</feature>
<organism evidence="2 3">
    <name type="scientific">Vitis vinifera</name>
    <name type="common">Grape</name>
    <dbReference type="NCBI Taxonomy" id="29760"/>
    <lineage>
        <taxon>Eukaryota</taxon>
        <taxon>Viridiplantae</taxon>
        <taxon>Streptophyta</taxon>
        <taxon>Embryophyta</taxon>
        <taxon>Tracheophyta</taxon>
        <taxon>Spermatophyta</taxon>
        <taxon>Magnoliopsida</taxon>
        <taxon>eudicotyledons</taxon>
        <taxon>Gunneridae</taxon>
        <taxon>Pentapetalae</taxon>
        <taxon>rosids</taxon>
        <taxon>Vitales</taxon>
        <taxon>Vitaceae</taxon>
        <taxon>Viteae</taxon>
        <taxon>Vitis</taxon>
    </lineage>
</organism>